<keyword evidence="1" id="KW-0472">Membrane</keyword>
<evidence type="ECO:0000313" key="3">
    <source>
        <dbReference type="Proteomes" id="UP000604046"/>
    </source>
</evidence>
<gene>
    <name evidence="2" type="ORF">SNAT2548_LOCUS31910</name>
</gene>
<organism evidence="2 3">
    <name type="scientific">Symbiodinium natans</name>
    <dbReference type="NCBI Taxonomy" id="878477"/>
    <lineage>
        <taxon>Eukaryota</taxon>
        <taxon>Sar</taxon>
        <taxon>Alveolata</taxon>
        <taxon>Dinophyceae</taxon>
        <taxon>Suessiales</taxon>
        <taxon>Symbiodiniaceae</taxon>
        <taxon>Symbiodinium</taxon>
    </lineage>
</organism>
<dbReference type="OrthoDB" id="10595352at2759"/>
<feature type="transmembrane region" description="Helical" evidence="1">
    <location>
        <begin position="257"/>
        <end position="278"/>
    </location>
</feature>
<evidence type="ECO:0000256" key="1">
    <source>
        <dbReference type="SAM" id="Phobius"/>
    </source>
</evidence>
<reference evidence="2" key="1">
    <citation type="submission" date="2021-02" db="EMBL/GenBank/DDBJ databases">
        <authorList>
            <person name="Dougan E. K."/>
            <person name="Rhodes N."/>
            <person name="Thang M."/>
            <person name="Chan C."/>
        </authorList>
    </citation>
    <scope>NUCLEOTIDE SEQUENCE</scope>
</reference>
<comment type="caution">
    <text evidence="2">The sequence shown here is derived from an EMBL/GenBank/DDBJ whole genome shotgun (WGS) entry which is preliminary data.</text>
</comment>
<sequence>MASPVEELIPAMLAYQPMQRLPENWVETYLHAAHAVIEKHNLCDARTLAELRCEIRSFFKSCAKWADALSHCLGGSGNVKQLVNADLTPTRILQALKERRPVIVQVQQNAGTDHWFMLQPHEDGQVYLVDAWQGRHPLRNSSAHRAEQIKILLEDLLGSDSSRRNLAANSLFGQDHGFEVRARGIRAKCGYYGQQGKGLQVNPRSQRAASLDAYMIPTVNGEQMEMRLGRAFSMDDALPHGAGPFTKRPSAAHEIRVGAAFGAAFGFVCSLGFVLARPEGRTAAQKAEDILVPTALCAVEGASGVAVMRALASQGALARAAGGGGVAVVGAGLFITWDAIKLARGRCTVVELRKNAAGSLAGGAGGLGGAAAGAAVGSLVGPVGTVIGGLVGGIAGGLSAAIGGQKLDEAIWDAEEDTKEVAFEFLHYPYTRWKVPKPVRPKELQARYEKRLGENPYNEEWISRCNYNLKVALAVLWPDTQKLEEMVQEEYGKV</sequence>
<dbReference type="EMBL" id="CAJNDS010002683">
    <property type="protein sequence ID" value="CAE7564146.1"/>
    <property type="molecule type" value="Genomic_DNA"/>
</dbReference>
<name>A0A812UGE2_9DINO</name>
<feature type="transmembrane region" description="Helical" evidence="1">
    <location>
        <begin position="317"/>
        <end position="337"/>
    </location>
</feature>
<evidence type="ECO:0000313" key="2">
    <source>
        <dbReference type="EMBL" id="CAE7564146.1"/>
    </source>
</evidence>
<dbReference type="PANTHER" id="PTHR21525:SF9">
    <property type="entry name" value="CHANNEL_COLICIN DOMAIN-CONTAINING PROTEIN"/>
    <property type="match status" value="1"/>
</dbReference>
<keyword evidence="1" id="KW-0812">Transmembrane</keyword>
<protein>
    <submittedName>
        <fullName evidence="2">Uncharacterized protein</fullName>
    </submittedName>
</protein>
<accession>A0A812UGE2</accession>
<keyword evidence="3" id="KW-1185">Reference proteome</keyword>
<dbReference type="AlphaFoldDB" id="A0A812UGE2"/>
<feature type="transmembrane region" description="Helical" evidence="1">
    <location>
        <begin position="290"/>
        <end position="311"/>
    </location>
</feature>
<proteinExistence type="predicted"/>
<dbReference type="Proteomes" id="UP000604046">
    <property type="component" value="Unassembled WGS sequence"/>
</dbReference>
<dbReference type="PANTHER" id="PTHR21525">
    <property type="entry name" value="MOTILE SPERM PROTEIN"/>
    <property type="match status" value="1"/>
</dbReference>
<keyword evidence="1" id="KW-1133">Transmembrane helix</keyword>